<proteinExistence type="predicted"/>
<keyword evidence="4" id="KW-1185">Reference proteome</keyword>
<feature type="region of interest" description="Disordered" evidence="1">
    <location>
        <begin position="287"/>
        <end position="313"/>
    </location>
</feature>
<feature type="chain" id="PRO_5042831258" evidence="2">
    <location>
        <begin position="22"/>
        <end position="326"/>
    </location>
</feature>
<feature type="compositionally biased region" description="Low complexity" evidence="1">
    <location>
        <begin position="123"/>
        <end position="136"/>
    </location>
</feature>
<feature type="signal peptide" evidence="2">
    <location>
        <begin position="1"/>
        <end position="21"/>
    </location>
</feature>
<dbReference type="AlphaFoldDB" id="A0AAN8G722"/>
<feature type="compositionally biased region" description="Low complexity" evidence="1">
    <location>
        <begin position="288"/>
        <end position="313"/>
    </location>
</feature>
<organism evidence="3 4">
    <name type="scientific">Patella caerulea</name>
    <name type="common">Rayed Mediterranean limpet</name>
    <dbReference type="NCBI Taxonomy" id="87958"/>
    <lineage>
        <taxon>Eukaryota</taxon>
        <taxon>Metazoa</taxon>
        <taxon>Spiralia</taxon>
        <taxon>Lophotrochozoa</taxon>
        <taxon>Mollusca</taxon>
        <taxon>Gastropoda</taxon>
        <taxon>Patellogastropoda</taxon>
        <taxon>Patelloidea</taxon>
        <taxon>Patellidae</taxon>
        <taxon>Patella</taxon>
    </lineage>
</organism>
<feature type="region of interest" description="Disordered" evidence="1">
    <location>
        <begin position="116"/>
        <end position="138"/>
    </location>
</feature>
<evidence type="ECO:0000313" key="4">
    <source>
        <dbReference type="Proteomes" id="UP001347796"/>
    </source>
</evidence>
<dbReference type="Proteomes" id="UP001347796">
    <property type="component" value="Unassembled WGS sequence"/>
</dbReference>
<feature type="region of interest" description="Disordered" evidence="1">
    <location>
        <begin position="224"/>
        <end position="261"/>
    </location>
</feature>
<evidence type="ECO:0000256" key="1">
    <source>
        <dbReference type="SAM" id="MobiDB-lite"/>
    </source>
</evidence>
<accession>A0AAN8G722</accession>
<name>A0AAN8G722_PATCE</name>
<gene>
    <name evidence="3" type="ORF">SNE40_023354</name>
</gene>
<sequence length="326" mass="35300">MSSGTLLVAIYFAACLSGAYPQRLSPKDAANLLLRIQNSQNPQVQSAPAPQVDAASLLATIQNPQNFQTGPVPQTFKQSSNIQATVPGSQTQPSSIDQLIQTAQPASFNRLIQQIQKNSPKTQSSPQQQAPNSPSNFLPFAATGMIDGPMANIAAASALSNRPGPLGTMMASNVLDVGDTGRGLMLMNSLRNQQPGKAGSQPSNNAMGNYLTARAFDMGDTASNMMLLGGMNSNNQNPPNQQQKQQRQQQQQPFNLFGGGPMGNYMTARAFDFGDFMTNMMLFNGMGQQQQQLQPPQQQTQQTRQQQQQRQVQSTFDPMLAMLWAM</sequence>
<evidence type="ECO:0000256" key="2">
    <source>
        <dbReference type="SAM" id="SignalP"/>
    </source>
</evidence>
<evidence type="ECO:0000313" key="3">
    <source>
        <dbReference type="EMBL" id="KAK6166723.1"/>
    </source>
</evidence>
<feature type="compositionally biased region" description="Low complexity" evidence="1">
    <location>
        <begin position="224"/>
        <end position="255"/>
    </location>
</feature>
<keyword evidence="2" id="KW-0732">Signal</keyword>
<reference evidence="3 4" key="1">
    <citation type="submission" date="2024-01" db="EMBL/GenBank/DDBJ databases">
        <title>The genome of the rayed Mediterranean limpet Patella caerulea (Linnaeus, 1758).</title>
        <authorList>
            <person name="Anh-Thu Weber A."/>
            <person name="Halstead-Nussloch G."/>
        </authorList>
    </citation>
    <scope>NUCLEOTIDE SEQUENCE [LARGE SCALE GENOMIC DNA]</scope>
    <source>
        <strain evidence="3">AATW-2023a</strain>
        <tissue evidence="3">Whole specimen</tissue>
    </source>
</reference>
<comment type="caution">
    <text evidence="3">The sequence shown here is derived from an EMBL/GenBank/DDBJ whole genome shotgun (WGS) entry which is preliminary data.</text>
</comment>
<dbReference type="EMBL" id="JAZGQO010000021">
    <property type="protein sequence ID" value="KAK6166723.1"/>
    <property type="molecule type" value="Genomic_DNA"/>
</dbReference>
<protein>
    <submittedName>
        <fullName evidence="3">Uncharacterized protein</fullName>
    </submittedName>
</protein>